<organism evidence="1 2">
    <name type="scientific">Biomaibacter acetigenes</name>
    <dbReference type="NCBI Taxonomy" id="2316383"/>
    <lineage>
        <taxon>Bacteria</taxon>
        <taxon>Bacillati</taxon>
        <taxon>Bacillota</taxon>
        <taxon>Clostridia</taxon>
        <taxon>Thermosediminibacterales</taxon>
        <taxon>Tepidanaerobacteraceae</taxon>
        <taxon>Biomaibacter</taxon>
    </lineage>
</organism>
<evidence type="ECO:0000313" key="1">
    <source>
        <dbReference type="EMBL" id="AYO31925.1"/>
    </source>
</evidence>
<dbReference type="AlphaFoldDB" id="A0A3G2R959"/>
<dbReference type="EMBL" id="CP033169">
    <property type="protein sequence ID" value="AYO31925.1"/>
    <property type="molecule type" value="Genomic_DNA"/>
</dbReference>
<proteinExistence type="predicted"/>
<sequence>MVPSVFLSINCPPFFEKMYNKKTFIPTKNTGIKVSFPKTMVKAQATHPKLRLSRQHVELSEGSKP</sequence>
<dbReference type="KEGG" id="bacg:D2962_16125"/>
<gene>
    <name evidence="1" type="ORF">D2962_16125</name>
</gene>
<name>A0A3G2R959_9FIRM</name>
<dbReference type="Proteomes" id="UP000280960">
    <property type="component" value="Chromosome"/>
</dbReference>
<evidence type="ECO:0000313" key="2">
    <source>
        <dbReference type="Proteomes" id="UP000280960"/>
    </source>
</evidence>
<keyword evidence="2" id="KW-1185">Reference proteome</keyword>
<protein>
    <submittedName>
        <fullName evidence="1">Uncharacterized protein</fullName>
    </submittedName>
</protein>
<reference evidence="1 2" key="1">
    <citation type="submission" date="2018-10" db="EMBL/GenBank/DDBJ databases">
        <authorList>
            <person name="Zhang X."/>
        </authorList>
    </citation>
    <scope>NUCLEOTIDE SEQUENCE [LARGE SCALE GENOMIC DNA]</scope>
    <source>
        <strain evidence="1 2">SK-G1</strain>
    </source>
</reference>
<accession>A0A3G2R959</accession>